<name>A0A7R6STU2_9GAMM</name>
<dbReference type="Gene3D" id="3.30.450.40">
    <property type="match status" value="1"/>
</dbReference>
<dbReference type="SUPFAM" id="SSF46785">
    <property type="entry name" value="Winged helix' DNA-binding domain"/>
    <property type="match status" value="1"/>
</dbReference>
<keyword evidence="3" id="KW-0804">Transcription</keyword>
<dbReference type="InterPro" id="IPR029016">
    <property type="entry name" value="GAF-like_dom_sf"/>
</dbReference>
<evidence type="ECO:0000313" key="8">
    <source>
        <dbReference type="EMBL" id="BBB27060.1"/>
    </source>
</evidence>
<evidence type="ECO:0000313" key="9">
    <source>
        <dbReference type="Proteomes" id="UP000595663"/>
    </source>
</evidence>
<dbReference type="InterPro" id="IPR036388">
    <property type="entry name" value="WH-like_DNA-bd_sf"/>
</dbReference>
<keyword evidence="1" id="KW-0805">Transcription regulation</keyword>
<dbReference type="PANTHER" id="PTHR30136">
    <property type="entry name" value="HELIX-TURN-HELIX TRANSCRIPTIONAL REGULATOR, ICLR FAMILY"/>
    <property type="match status" value="1"/>
</dbReference>
<evidence type="ECO:0000256" key="1">
    <source>
        <dbReference type="ARBA" id="ARBA00023015"/>
    </source>
</evidence>
<dbReference type="PROSITE" id="PS51077">
    <property type="entry name" value="HTH_ICLR"/>
    <property type="match status" value="1"/>
</dbReference>
<keyword evidence="2" id="KW-0238">DNA-binding</keyword>
<evidence type="ECO:0000256" key="2">
    <source>
        <dbReference type="ARBA" id="ARBA00023125"/>
    </source>
</evidence>
<dbReference type="Proteomes" id="UP000595663">
    <property type="component" value="Chromosome"/>
</dbReference>
<dbReference type="InterPro" id="IPR005471">
    <property type="entry name" value="Tscrpt_reg_IclR_N"/>
</dbReference>
<dbReference type="InterPro" id="IPR036390">
    <property type="entry name" value="WH_DNA-bd_sf"/>
</dbReference>
<feature type="domain" description="HTH iclR-type" evidence="6">
    <location>
        <begin position="10"/>
        <end position="71"/>
    </location>
</feature>
<evidence type="ECO:0000256" key="3">
    <source>
        <dbReference type="ARBA" id="ARBA00023163"/>
    </source>
</evidence>
<accession>A0A7R6STU2</accession>
<reference evidence="8 9" key="1">
    <citation type="journal article" date="2008" name="Int. J. Syst. Evol. Microbiol.">
        <title>Amphritea japonica sp. nov. and Amphritea balenae sp. nov., isolated from the sediment adjacent to sperm whale carcasses off Kagoshima, Japan.</title>
        <authorList>
            <person name="Miyazaki M."/>
            <person name="Nogi Y."/>
            <person name="Fujiwara Y."/>
            <person name="Kawato M."/>
            <person name="Nagahama T."/>
            <person name="Kubokawa K."/>
            <person name="Horikoshi K."/>
        </authorList>
    </citation>
    <scope>NUCLEOTIDE SEQUENCE [LARGE SCALE GENOMIC DNA]</scope>
    <source>
        <strain evidence="8 9">ATCC BAA-1530</strain>
    </source>
</reference>
<dbReference type="SUPFAM" id="SSF55781">
    <property type="entry name" value="GAF domain-like"/>
    <property type="match status" value="1"/>
</dbReference>
<dbReference type="PROSITE" id="PS51078">
    <property type="entry name" value="ICLR_ED"/>
    <property type="match status" value="1"/>
</dbReference>
<dbReference type="PANTHER" id="PTHR30136:SF24">
    <property type="entry name" value="HTH-TYPE TRANSCRIPTIONAL REPRESSOR ALLR"/>
    <property type="match status" value="1"/>
</dbReference>
<gene>
    <name evidence="8" type="ORF">AMJAP_2471</name>
</gene>
<dbReference type="EMBL" id="AP014545">
    <property type="protein sequence ID" value="BBB27060.1"/>
    <property type="molecule type" value="Genomic_DNA"/>
</dbReference>
<evidence type="ECO:0000256" key="5">
    <source>
        <dbReference type="ARBA" id="ARBA00042627"/>
    </source>
</evidence>
<dbReference type="AlphaFoldDB" id="A0A7R6STU2"/>
<protein>
    <recommendedName>
        <fullName evidence="4">HTH-type transcriptional repressor AllR</fullName>
    </recommendedName>
    <alternativeName>
        <fullName evidence="5">Negative regulator of allantoin and glyoxylate utilization operons</fullName>
    </alternativeName>
</protein>
<dbReference type="GO" id="GO:0045892">
    <property type="term" value="P:negative regulation of DNA-templated transcription"/>
    <property type="evidence" value="ECO:0007669"/>
    <property type="project" value="TreeGrafter"/>
</dbReference>
<dbReference type="RefSeq" id="WP_019620136.1">
    <property type="nucleotide sequence ID" value="NZ_AP014545.1"/>
</dbReference>
<dbReference type="Pfam" id="PF09339">
    <property type="entry name" value="HTH_IclR"/>
    <property type="match status" value="1"/>
</dbReference>
<keyword evidence="9" id="KW-1185">Reference proteome</keyword>
<dbReference type="GO" id="GO:0003677">
    <property type="term" value="F:DNA binding"/>
    <property type="evidence" value="ECO:0007669"/>
    <property type="project" value="UniProtKB-KW"/>
</dbReference>
<dbReference type="GO" id="GO:0003700">
    <property type="term" value="F:DNA-binding transcription factor activity"/>
    <property type="evidence" value="ECO:0007669"/>
    <property type="project" value="TreeGrafter"/>
</dbReference>
<dbReference type="KEGG" id="ajp:AMJAP_2471"/>
<organism evidence="8 9">
    <name type="scientific">Amphritea japonica ATCC BAA-1530</name>
    <dbReference type="NCBI Taxonomy" id="1278309"/>
    <lineage>
        <taxon>Bacteria</taxon>
        <taxon>Pseudomonadati</taxon>
        <taxon>Pseudomonadota</taxon>
        <taxon>Gammaproteobacteria</taxon>
        <taxon>Oceanospirillales</taxon>
        <taxon>Oceanospirillaceae</taxon>
        <taxon>Amphritea</taxon>
    </lineage>
</organism>
<proteinExistence type="predicted"/>
<dbReference type="InterPro" id="IPR014757">
    <property type="entry name" value="Tscrpt_reg_IclR_C"/>
</dbReference>
<evidence type="ECO:0000259" key="6">
    <source>
        <dbReference type="PROSITE" id="PS51077"/>
    </source>
</evidence>
<dbReference type="InterPro" id="IPR050707">
    <property type="entry name" value="HTH_MetabolicPath_Reg"/>
</dbReference>
<dbReference type="Gene3D" id="1.10.10.10">
    <property type="entry name" value="Winged helix-like DNA-binding domain superfamily/Winged helix DNA-binding domain"/>
    <property type="match status" value="1"/>
</dbReference>
<evidence type="ECO:0000259" key="7">
    <source>
        <dbReference type="PROSITE" id="PS51078"/>
    </source>
</evidence>
<feature type="domain" description="IclR-ED" evidence="7">
    <location>
        <begin position="72"/>
        <end position="251"/>
    </location>
</feature>
<dbReference type="SMART" id="SM00346">
    <property type="entry name" value="HTH_ICLR"/>
    <property type="match status" value="1"/>
</dbReference>
<dbReference type="OrthoDB" id="9807558at2"/>
<evidence type="ECO:0000256" key="4">
    <source>
        <dbReference type="ARBA" id="ARBA00040379"/>
    </source>
</evidence>
<dbReference type="Pfam" id="PF01614">
    <property type="entry name" value="IclR_C"/>
    <property type="match status" value="1"/>
</dbReference>
<sequence length="269" mass="30142">MSDNKPATRIQVIDRAAQILDAISRYSQPVTLKVLSAETGLHPSTAHRILHSLIDNRFVDRNSNGEYWLGNRLMQLTNKRHTDVDLRAVALPYMERLRDKLGESINLTIREGDVIIYFERAIPNRMMHVHQLVGSRAPLHVTGVGKLMLGMGGIQEISRYAERTNLPSYTQNTFSSLSLLTEECLQSAMRGYALDNEEAEIGVGCIGVLIYDQTNLPVAGLSISAPIERRNLKWTKELKEAAKMISVQLGYKETRLSDSHPSVSSTQKI</sequence>